<dbReference type="EMBL" id="QQNB01000001">
    <property type="protein sequence ID" value="RDE06422.1"/>
    <property type="molecule type" value="Genomic_DNA"/>
</dbReference>
<accession>A0A369VZD1</accession>
<evidence type="ECO:0000313" key="2">
    <source>
        <dbReference type="Proteomes" id="UP000253918"/>
    </source>
</evidence>
<protein>
    <submittedName>
        <fullName evidence="1">Uncharacterized protein</fullName>
    </submittedName>
</protein>
<comment type="caution">
    <text evidence="1">The sequence shown here is derived from an EMBL/GenBank/DDBJ whole genome shotgun (WGS) entry which is preliminary data.</text>
</comment>
<dbReference type="Proteomes" id="UP000253918">
    <property type="component" value="Unassembled WGS sequence"/>
</dbReference>
<gene>
    <name evidence="1" type="ORF">DVW87_01490</name>
</gene>
<proteinExistence type="predicted"/>
<reference evidence="1 2" key="1">
    <citation type="submission" date="2018-07" db="EMBL/GenBank/DDBJ databases">
        <title>a novel species of Sphingomonas isolated from the rhizosphere soil of Araceae plant.</title>
        <authorList>
            <person name="Zhiyong W."/>
            <person name="Qinglan Z."/>
            <person name="Zhiwei F."/>
            <person name="Ding X."/>
            <person name="Gejiao W."/>
            <person name="Shixue Z."/>
        </authorList>
    </citation>
    <scope>NUCLEOTIDE SEQUENCE [LARGE SCALE GENOMIC DNA]</scope>
    <source>
        <strain evidence="1 2">WZY 27</strain>
    </source>
</reference>
<keyword evidence="2" id="KW-1185">Reference proteome</keyword>
<evidence type="ECO:0000313" key="1">
    <source>
        <dbReference type="EMBL" id="RDE06422.1"/>
    </source>
</evidence>
<name>A0A369VZD1_9SPHN</name>
<organism evidence="1 2">
    <name type="scientific">Sphingomonas aracearum</name>
    <dbReference type="NCBI Taxonomy" id="2283317"/>
    <lineage>
        <taxon>Bacteria</taxon>
        <taxon>Pseudomonadati</taxon>
        <taxon>Pseudomonadota</taxon>
        <taxon>Alphaproteobacteria</taxon>
        <taxon>Sphingomonadales</taxon>
        <taxon>Sphingomonadaceae</taxon>
        <taxon>Sphingomonas</taxon>
    </lineage>
</organism>
<dbReference type="AlphaFoldDB" id="A0A369VZD1"/>
<sequence>MLTMTYIPVILFKDGSFYEIGDPALEDIDLAAVRAARPADWGRWRQEGAQFVLTDHKGRPDSFKLQDGEFFKAFPADGTASLSGEYRSISGGGNSAMGGEVMIASESRYHFQPGGTYTTGRSTGAMNSGAMSGAGSTVASRRNGAGRFSAERYTITLERPDGRSERRFFAFGSQKSPPLIDKDMLFLGDTVYSLDD</sequence>